<dbReference type="InterPro" id="IPR031167">
    <property type="entry name" value="G_OBG"/>
</dbReference>
<dbReference type="AlphaFoldDB" id="A0A8S1LYD5"/>
<dbReference type="GO" id="GO:0042254">
    <property type="term" value="P:ribosome biogenesis"/>
    <property type="evidence" value="ECO:0007669"/>
    <property type="project" value="UniProtKB-UniRule"/>
</dbReference>
<organism evidence="6 7">
    <name type="scientific">Paramecium primaurelia</name>
    <dbReference type="NCBI Taxonomy" id="5886"/>
    <lineage>
        <taxon>Eukaryota</taxon>
        <taxon>Sar</taxon>
        <taxon>Alveolata</taxon>
        <taxon>Ciliophora</taxon>
        <taxon>Intramacronucleata</taxon>
        <taxon>Oligohymenophorea</taxon>
        <taxon>Peniculida</taxon>
        <taxon>Parameciidae</taxon>
        <taxon>Paramecium</taxon>
    </lineage>
</organism>
<dbReference type="PANTHER" id="PTHR11702:SF31">
    <property type="entry name" value="MITOCHONDRIAL RIBOSOME-ASSOCIATED GTPASE 2"/>
    <property type="match status" value="1"/>
</dbReference>
<reference evidence="6" key="1">
    <citation type="submission" date="2021-01" db="EMBL/GenBank/DDBJ databases">
        <authorList>
            <consortium name="Genoscope - CEA"/>
            <person name="William W."/>
        </authorList>
    </citation>
    <scope>NUCLEOTIDE SEQUENCE</scope>
</reference>
<evidence type="ECO:0000259" key="4">
    <source>
        <dbReference type="PROSITE" id="PS51710"/>
    </source>
</evidence>
<keyword evidence="7" id="KW-1185">Reference proteome</keyword>
<evidence type="ECO:0000259" key="5">
    <source>
        <dbReference type="PROSITE" id="PS51883"/>
    </source>
</evidence>
<name>A0A8S1LYD5_PARPR</name>
<evidence type="ECO:0000313" key="7">
    <source>
        <dbReference type="Proteomes" id="UP000688137"/>
    </source>
</evidence>
<protein>
    <submittedName>
        <fullName evidence="6">Uncharacterized protein</fullName>
    </submittedName>
</protein>
<comment type="similarity">
    <text evidence="1">Belongs to the TRAFAC class OBG-HflX-like GTPase superfamily. OBG GTPase family.</text>
</comment>
<dbReference type="Pfam" id="PF01018">
    <property type="entry name" value="GTP1_OBG"/>
    <property type="match status" value="1"/>
</dbReference>
<dbReference type="GO" id="GO:0000287">
    <property type="term" value="F:magnesium ion binding"/>
    <property type="evidence" value="ECO:0007669"/>
    <property type="project" value="InterPro"/>
</dbReference>
<accession>A0A8S1LYD5</accession>
<dbReference type="InterPro" id="IPR006073">
    <property type="entry name" value="GTP-bd"/>
</dbReference>
<dbReference type="FunFam" id="2.70.210.12:FF:000001">
    <property type="entry name" value="GTPase Obg"/>
    <property type="match status" value="1"/>
</dbReference>
<dbReference type="PIRSF" id="PIRSF002401">
    <property type="entry name" value="GTP_bd_Obg/CgtA"/>
    <property type="match status" value="1"/>
</dbReference>
<dbReference type="PROSITE" id="PS51710">
    <property type="entry name" value="G_OBG"/>
    <property type="match status" value="1"/>
</dbReference>
<keyword evidence="2" id="KW-0547">Nucleotide-binding</keyword>
<dbReference type="Pfam" id="PF01926">
    <property type="entry name" value="MMR_HSR1"/>
    <property type="match status" value="1"/>
</dbReference>
<comment type="caution">
    <text evidence="6">The sequence shown here is derived from an EMBL/GenBank/DDBJ whole genome shotgun (WGS) entry which is preliminary data.</text>
</comment>
<keyword evidence="3" id="KW-0342">GTP-binding</keyword>
<dbReference type="InterPro" id="IPR006169">
    <property type="entry name" value="GTP1_OBG_dom"/>
</dbReference>
<dbReference type="GO" id="GO:0005739">
    <property type="term" value="C:mitochondrion"/>
    <property type="evidence" value="ECO:0007669"/>
    <property type="project" value="TreeGrafter"/>
</dbReference>
<dbReference type="CDD" id="cd01898">
    <property type="entry name" value="Obg"/>
    <property type="match status" value="1"/>
</dbReference>
<dbReference type="GO" id="GO:0005525">
    <property type="term" value="F:GTP binding"/>
    <property type="evidence" value="ECO:0007669"/>
    <property type="project" value="UniProtKB-KW"/>
</dbReference>
<dbReference type="InterPro" id="IPR045086">
    <property type="entry name" value="OBG_GTPase"/>
</dbReference>
<feature type="domain" description="OBG-type G" evidence="4">
    <location>
        <begin position="176"/>
        <end position="369"/>
    </location>
</feature>
<sequence>MKIYSKFCTILKSTASFNERHFVDKMKIKVKAGDGGKGCVCYYRDRIVVTGAPDGGDGGKGGDIYLKASEQIYDLSIIRKPHVIGNNGKQGMKLKCNGKTGSDIKVSVPLGTLVFEIKSDDTKELIADLDQHNKECLVAKGGSGGKGNARNIGIREVQLGQQGQEKDIFLEVKTLADIGLVGFPNAGKSTFLAAASRALPKIADYPFTTLNPMVGKVRFVDNMEMTIADIPGLIEEAHNDKGLGHEFLRHIERCRLLLYVLDGQAGNIEGQLQILKNEIKEYNEKILQKPYIVCVNKADLIKEDFDYIMISAKHGQNVGQLLLKCKYQIEKIRNEIQMNKQQEKENEKSYQIKRQQLEKELFGSTEKSN</sequence>
<dbReference type="PANTHER" id="PTHR11702">
    <property type="entry name" value="DEVELOPMENTALLY REGULATED GTP-BINDING PROTEIN-RELATED"/>
    <property type="match status" value="1"/>
</dbReference>
<gene>
    <name evidence="6" type="ORF">PPRIM_AZ9-3.1.T0510237</name>
</gene>
<feature type="domain" description="Obg" evidence="5">
    <location>
        <begin position="20"/>
        <end position="175"/>
    </location>
</feature>
<dbReference type="InterPro" id="IPR014100">
    <property type="entry name" value="GTP-bd_Obg/CgtA"/>
</dbReference>
<dbReference type="PROSITE" id="PS51883">
    <property type="entry name" value="OBG"/>
    <property type="match status" value="1"/>
</dbReference>
<dbReference type="NCBIfam" id="TIGR02729">
    <property type="entry name" value="Obg_CgtA"/>
    <property type="match status" value="1"/>
</dbReference>
<dbReference type="OMA" id="VFMVDIF"/>
<evidence type="ECO:0000256" key="1">
    <source>
        <dbReference type="ARBA" id="ARBA00007699"/>
    </source>
</evidence>
<dbReference type="Proteomes" id="UP000688137">
    <property type="component" value="Unassembled WGS sequence"/>
</dbReference>
<evidence type="ECO:0000313" key="6">
    <source>
        <dbReference type="EMBL" id="CAD8073778.1"/>
    </source>
</evidence>
<dbReference type="GO" id="GO:0003924">
    <property type="term" value="F:GTPase activity"/>
    <property type="evidence" value="ECO:0007669"/>
    <property type="project" value="InterPro"/>
</dbReference>
<evidence type="ECO:0000256" key="2">
    <source>
        <dbReference type="ARBA" id="ARBA00022741"/>
    </source>
</evidence>
<proteinExistence type="inferred from homology"/>
<evidence type="ECO:0000256" key="3">
    <source>
        <dbReference type="ARBA" id="ARBA00023134"/>
    </source>
</evidence>
<dbReference type="NCBIfam" id="NF008956">
    <property type="entry name" value="PRK12299.1"/>
    <property type="match status" value="1"/>
</dbReference>
<dbReference type="EMBL" id="CAJJDM010000051">
    <property type="protein sequence ID" value="CAD8073778.1"/>
    <property type="molecule type" value="Genomic_DNA"/>
</dbReference>